<comment type="subunit">
    <text evidence="10">Monomer.</text>
</comment>
<dbReference type="EMBL" id="PCWQ01000006">
    <property type="protein sequence ID" value="PIR07209.1"/>
    <property type="molecule type" value="Genomic_DNA"/>
</dbReference>
<evidence type="ECO:0000313" key="14">
    <source>
        <dbReference type="Proteomes" id="UP000230564"/>
    </source>
</evidence>
<feature type="binding site" evidence="10 11">
    <location>
        <position position="206"/>
    </location>
    <ligand>
        <name>ATP</name>
        <dbReference type="ChEBI" id="CHEBI:30616"/>
    </ligand>
</feature>
<evidence type="ECO:0000313" key="13">
    <source>
        <dbReference type="EMBL" id="PIR07209.1"/>
    </source>
</evidence>
<feature type="binding site" evidence="10">
    <location>
        <position position="156"/>
    </location>
    <ligand>
        <name>substrate</name>
    </ligand>
</feature>
<dbReference type="PIRSF" id="PIRSF000724">
    <property type="entry name" value="Pgk"/>
    <property type="match status" value="1"/>
</dbReference>
<evidence type="ECO:0000256" key="6">
    <source>
        <dbReference type="ARBA" id="ARBA00022741"/>
    </source>
</evidence>
<dbReference type="PANTHER" id="PTHR11406:SF23">
    <property type="entry name" value="PHOSPHOGLYCERATE KINASE 1, CHLOROPLASTIC-RELATED"/>
    <property type="match status" value="1"/>
</dbReference>
<dbReference type="InterPro" id="IPR015824">
    <property type="entry name" value="Phosphoglycerate_kinase_N"/>
</dbReference>
<evidence type="ECO:0000256" key="7">
    <source>
        <dbReference type="ARBA" id="ARBA00022777"/>
    </source>
</evidence>
<keyword evidence="5 10" id="KW-0808">Transferase</keyword>
<evidence type="ECO:0000256" key="1">
    <source>
        <dbReference type="ARBA" id="ARBA00000642"/>
    </source>
</evidence>
<evidence type="ECO:0000256" key="9">
    <source>
        <dbReference type="ARBA" id="ARBA00023152"/>
    </source>
</evidence>
<feature type="binding site" evidence="10 11">
    <location>
        <begin position="364"/>
        <end position="367"/>
    </location>
    <ligand>
        <name>ATP</name>
        <dbReference type="ChEBI" id="CHEBI:30616"/>
    </ligand>
</feature>
<keyword evidence="9 10" id="KW-0324">Glycolysis</keyword>
<dbReference type="Proteomes" id="UP000230564">
    <property type="component" value="Unassembled WGS sequence"/>
</dbReference>
<dbReference type="GO" id="GO:0005524">
    <property type="term" value="F:ATP binding"/>
    <property type="evidence" value="ECO:0007669"/>
    <property type="project" value="UniProtKB-KW"/>
</dbReference>
<dbReference type="GO" id="GO:0005829">
    <property type="term" value="C:cytosol"/>
    <property type="evidence" value="ECO:0007669"/>
    <property type="project" value="TreeGrafter"/>
</dbReference>
<dbReference type="InterPro" id="IPR036043">
    <property type="entry name" value="Phosphoglycerate_kinase_sf"/>
</dbReference>
<comment type="catalytic activity">
    <reaction evidence="1 10 12">
        <text>(2R)-3-phosphoglycerate + ATP = (2R)-3-phospho-glyceroyl phosphate + ADP</text>
        <dbReference type="Rhea" id="RHEA:14801"/>
        <dbReference type="ChEBI" id="CHEBI:30616"/>
        <dbReference type="ChEBI" id="CHEBI:57604"/>
        <dbReference type="ChEBI" id="CHEBI:58272"/>
        <dbReference type="ChEBI" id="CHEBI:456216"/>
        <dbReference type="EC" id="2.7.2.3"/>
    </reaction>
</comment>
<comment type="pathway">
    <text evidence="2 10">Carbohydrate degradation; glycolysis; pyruvate from D-glyceraldehyde 3-phosphate: step 2/5.</text>
</comment>
<evidence type="ECO:0000256" key="10">
    <source>
        <dbReference type="HAMAP-Rule" id="MF_00145"/>
    </source>
</evidence>
<dbReference type="PRINTS" id="PR00477">
    <property type="entry name" value="PHGLYCKINASE"/>
</dbReference>
<evidence type="ECO:0000256" key="12">
    <source>
        <dbReference type="RuleBase" id="RU000532"/>
    </source>
</evidence>
<comment type="caution">
    <text evidence="13">The sequence shown here is derived from an EMBL/GenBank/DDBJ whole genome shotgun (WGS) entry which is preliminary data.</text>
</comment>
<protein>
    <recommendedName>
        <fullName evidence="4 10">Phosphoglycerate kinase</fullName>
        <ecNumber evidence="4 10">2.7.2.3</ecNumber>
    </recommendedName>
</protein>
<evidence type="ECO:0000256" key="3">
    <source>
        <dbReference type="ARBA" id="ARBA00008982"/>
    </source>
</evidence>
<evidence type="ECO:0000256" key="5">
    <source>
        <dbReference type="ARBA" id="ARBA00022679"/>
    </source>
</evidence>
<dbReference type="GO" id="GO:0004618">
    <property type="term" value="F:phosphoglycerate kinase activity"/>
    <property type="evidence" value="ECO:0007669"/>
    <property type="project" value="UniProtKB-UniRule"/>
</dbReference>
<comment type="caution">
    <text evidence="10">Lacks conserved residue(s) required for the propagation of feature annotation.</text>
</comment>
<evidence type="ECO:0000256" key="2">
    <source>
        <dbReference type="ARBA" id="ARBA00004838"/>
    </source>
</evidence>
<gene>
    <name evidence="10 13" type="primary">pgk</name>
    <name evidence="13" type="ORF">COV55_00505</name>
</gene>
<proteinExistence type="inferred from homology"/>
<organism evidence="13 14">
    <name type="scientific">Candidatus Komeilibacteria bacterium CG11_big_fil_rev_8_21_14_0_20_36_20</name>
    <dbReference type="NCBI Taxonomy" id="1974477"/>
    <lineage>
        <taxon>Bacteria</taxon>
        <taxon>Candidatus Komeiliibacteriota</taxon>
    </lineage>
</organism>
<comment type="subcellular location">
    <subcellularLocation>
        <location evidence="10">Cytoplasm</location>
    </subcellularLocation>
</comment>
<dbReference type="HAMAP" id="MF_00145">
    <property type="entry name" value="Phosphoglyc_kinase"/>
    <property type="match status" value="1"/>
</dbReference>
<reference evidence="13 14" key="1">
    <citation type="submission" date="2017-09" db="EMBL/GenBank/DDBJ databases">
        <title>Depth-based differentiation of microbial function through sediment-hosted aquifers and enrichment of novel symbionts in the deep terrestrial subsurface.</title>
        <authorList>
            <person name="Probst A.J."/>
            <person name="Ladd B."/>
            <person name="Jarett J.K."/>
            <person name="Geller-Mcgrath D.E."/>
            <person name="Sieber C.M."/>
            <person name="Emerson J.B."/>
            <person name="Anantharaman K."/>
            <person name="Thomas B.C."/>
            <person name="Malmstrom R."/>
            <person name="Stieglmeier M."/>
            <person name="Klingl A."/>
            <person name="Woyke T."/>
            <person name="Ryan C.M."/>
            <person name="Banfield J.F."/>
        </authorList>
    </citation>
    <scope>NUCLEOTIDE SEQUENCE [LARGE SCALE GENOMIC DNA]</scope>
    <source>
        <strain evidence="13">CG11_big_fil_rev_8_21_14_0_20_36_20</strain>
    </source>
</reference>
<comment type="similarity">
    <text evidence="3 10 12">Belongs to the phosphoglycerate kinase family.</text>
</comment>
<keyword evidence="7 10" id="KW-0418">Kinase</keyword>
<dbReference type="FunFam" id="3.40.50.1260:FF:000031">
    <property type="entry name" value="Phosphoglycerate kinase 1"/>
    <property type="match status" value="1"/>
</dbReference>
<keyword evidence="8 10" id="KW-0067">ATP-binding</keyword>
<sequence>MKLKSIKKAKFLRGQKVLMRVAYDITLAKKGKSWIAPDNRRLVATLPTIKYLLKQGVGIVFLSWLKRPDGKVMDKYRMDPVAKELSRLLKKPVDKVNDCVGLAVRSRIKKLKSGDLLMLENVRFHPEEMTSNSRFAKELTQGLDLICFDAWAQIHRIHASTLGILKYLPAYSGFLLDKEINNLEKITKHPKKPLTIILGGAKISDKVNVLQSLAQQADQILIGGGLANVFLKAQGVEIGRSYLEDVFVDQAKRKKINPVKAAKNILKQHKNIVLPLDLLVAKQMNQRAKPRLINLTKGEQIEKNEMFLDIGPQTIKYYSEIIKKSRTILWNGPLGVFEISQFELGTKKIARAVASAKAITVIGGGDTEEVVKKYKLEGKFDHVSTGGGAMLDFLAGQKLPVLDKLKE</sequence>
<accession>A0A2H0NE95</accession>
<feature type="binding site" evidence="10">
    <location>
        <position position="41"/>
    </location>
    <ligand>
        <name>substrate</name>
    </ligand>
</feature>
<dbReference type="GO" id="GO:0006096">
    <property type="term" value="P:glycolytic process"/>
    <property type="evidence" value="ECO:0007669"/>
    <property type="project" value="UniProtKB-UniRule"/>
</dbReference>
<dbReference type="EC" id="2.7.2.3" evidence="4 10"/>
<evidence type="ECO:0000256" key="8">
    <source>
        <dbReference type="ARBA" id="ARBA00022840"/>
    </source>
</evidence>
<dbReference type="InterPro" id="IPR001576">
    <property type="entry name" value="Phosphoglycerate_kinase"/>
</dbReference>
<dbReference type="UniPathway" id="UPA00109">
    <property type="reaction ID" value="UER00185"/>
</dbReference>
<evidence type="ECO:0000256" key="11">
    <source>
        <dbReference type="PIRSR" id="PIRSR000724-2"/>
    </source>
</evidence>
<dbReference type="Gene3D" id="3.40.50.1260">
    <property type="entry name" value="Phosphoglycerate kinase, N-terminal domain"/>
    <property type="match status" value="2"/>
</dbReference>
<dbReference type="AlphaFoldDB" id="A0A2H0NE95"/>
<dbReference type="Pfam" id="PF00162">
    <property type="entry name" value="PGK"/>
    <property type="match status" value="1"/>
</dbReference>
<keyword evidence="6 10" id="KW-0547">Nucleotide-binding</keyword>
<evidence type="ECO:0000256" key="4">
    <source>
        <dbReference type="ARBA" id="ARBA00013061"/>
    </source>
</evidence>
<dbReference type="GO" id="GO:0043531">
    <property type="term" value="F:ADP binding"/>
    <property type="evidence" value="ECO:0007669"/>
    <property type="project" value="TreeGrafter"/>
</dbReference>
<dbReference type="GO" id="GO:0006094">
    <property type="term" value="P:gluconeogenesis"/>
    <property type="evidence" value="ECO:0007669"/>
    <property type="project" value="TreeGrafter"/>
</dbReference>
<keyword evidence="10" id="KW-0963">Cytoplasm</keyword>
<dbReference type="SUPFAM" id="SSF53748">
    <property type="entry name" value="Phosphoglycerate kinase"/>
    <property type="match status" value="1"/>
</dbReference>
<name>A0A2H0NE95_9BACT</name>
<feature type="binding site" evidence="10">
    <location>
        <position position="123"/>
    </location>
    <ligand>
        <name>substrate</name>
    </ligand>
</feature>
<feature type="binding site" evidence="10 11">
    <location>
        <position position="338"/>
    </location>
    <ligand>
        <name>ATP</name>
        <dbReference type="ChEBI" id="CHEBI:30616"/>
    </ligand>
</feature>
<dbReference type="PANTHER" id="PTHR11406">
    <property type="entry name" value="PHOSPHOGLYCERATE KINASE"/>
    <property type="match status" value="1"/>
</dbReference>